<evidence type="ECO:0000256" key="1">
    <source>
        <dbReference type="ARBA" id="ARBA00022679"/>
    </source>
</evidence>
<proteinExistence type="predicted"/>
<dbReference type="PANTHER" id="PTHR43072">
    <property type="entry name" value="N-ACETYLTRANSFERASE"/>
    <property type="match status" value="1"/>
</dbReference>
<feature type="domain" description="N-acetyltransferase" evidence="4">
    <location>
        <begin position="56"/>
        <end position="219"/>
    </location>
</feature>
<protein>
    <submittedName>
        <fullName evidence="5">Phosphinothricin acetyltransferase</fullName>
    </submittedName>
</protein>
<dbReference type="eggNOG" id="COG1247">
    <property type="taxonomic scope" value="Bacteria"/>
</dbReference>
<dbReference type="PROSITE" id="PS51318">
    <property type="entry name" value="TAT"/>
    <property type="match status" value="1"/>
</dbReference>
<keyword evidence="3" id="KW-0732">Signal</keyword>
<feature type="signal peptide" evidence="3">
    <location>
        <begin position="1"/>
        <end position="30"/>
    </location>
</feature>
<dbReference type="PANTHER" id="PTHR43072:SF23">
    <property type="entry name" value="UPF0039 PROTEIN C11D3.02C"/>
    <property type="match status" value="1"/>
</dbReference>
<dbReference type="GO" id="GO:0016747">
    <property type="term" value="F:acyltransferase activity, transferring groups other than amino-acyl groups"/>
    <property type="evidence" value="ECO:0007669"/>
    <property type="project" value="InterPro"/>
</dbReference>
<dbReference type="CDD" id="cd04301">
    <property type="entry name" value="NAT_SF"/>
    <property type="match status" value="1"/>
</dbReference>
<gene>
    <name evidence="5" type="ORF">SAMN04489726_0893</name>
</gene>
<keyword evidence="1 5" id="KW-0808">Transferase</keyword>
<dbReference type="SUPFAM" id="SSF55729">
    <property type="entry name" value="Acyl-CoA N-acyltransferases (Nat)"/>
    <property type="match status" value="1"/>
</dbReference>
<dbReference type="AlphaFoldDB" id="A0A1G9S5I0"/>
<evidence type="ECO:0000256" key="3">
    <source>
        <dbReference type="SAM" id="SignalP"/>
    </source>
</evidence>
<keyword evidence="2" id="KW-0012">Acyltransferase</keyword>
<dbReference type="Proteomes" id="UP000183376">
    <property type="component" value="Chromosome I"/>
</dbReference>
<organism evidence="5 6">
    <name type="scientific">Allokutzneria albata</name>
    <name type="common">Kibdelosporangium albatum</name>
    <dbReference type="NCBI Taxonomy" id="211114"/>
    <lineage>
        <taxon>Bacteria</taxon>
        <taxon>Bacillati</taxon>
        <taxon>Actinomycetota</taxon>
        <taxon>Actinomycetes</taxon>
        <taxon>Pseudonocardiales</taxon>
        <taxon>Pseudonocardiaceae</taxon>
        <taxon>Allokutzneria</taxon>
    </lineage>
</organism>
<dbReference type="Gene3D" id="3.40.630.30">
    <property type="match status" value="1"/>
</dbReference>
<dbReference type="InterPro" id="IPR016181">
    <property type="entry name" value="Acyl_CoA_acyltransferase"/>
</dbReference>
<dbReference type="STRING" id="211114.SAMN04489726_0893"/>
<evidence type="ECO:0000259" key="4">
    <source>
        <dbReference type="PROSITE" id="PS51186"/>
    </source>
</evidence>
<feature type="chain" id="PRO_5038791868" evidence="3">
    <location>
        <begin position="31"/>
        <end position="222"/>
    </location>
</feature>
<evidence type="ECO:0000313" key="5">
    <source>
        <dbReference type="EMBL" id="SDM30550.1"/>
    </source>
</evidence>
<dbReference type="EMBL" id="LT629701">
    <property type="protein sequence ID" value="SDM30550.1"/>
    <property type="molecule type" value="Genomic_DNA"/>
</dbReference>
<sequence>MSLRRETLLYKGMALTVAMAATAVAGPVVAEAQPAGLSWQPCNGGPAQVEKGSRMATVRPARRSDLARLVAIYNHYVEHSVATFDTDIVSVESRTAWFDTFSDTGPHRLVVACEGDRVLGCASSSPYRAHPAFAETVEFGIYLDPRSRGAGVGSALYRVLLEQLSSEEVRLAVAGIALPNDASVALHRKFGFTDVGVFKEYATKRGVYISSLWLQRRIGPLA</sequence>
<evidence type="ECO:0000313" key="6">
    <source>
        <dbReference type="Proteomes" id="UP000183376"/>
    </source>
</evidence>
<keyword evidence="6" id="KW-1185">Reference proteome</keyword>
<reference evidence="5 6" key="1">
    <citation type="submission" date="2016-10" db="EMBL/GenBank/DDBJ databases">
        <authorList>
            <person name="de Groot N.N."/>
        </authorList>
    </citation>
    <scope>NUCLEOTIDE SEQUENCE [LARGE SCALE GENOMIC DNA]</scope>
    <source>
        <strain evidence="5 6">DSM 44149</strain>
    </source>
</reference>
<dbReference type="PROSITE" id="PS51186">
    <property type="entry name" value="GNAT"/>
    <property type="match status" value="1"/>
</dbReference>
<dbReference type="Pfam" id="PF00583">
    <property type="entry name" value="Acetyltransf_1"/>
    <property type="match status" value="1"/>
</dbReference>
<dbReference type="InterPro" id="IPR000182">
    <property type="entry name" value="GNAT_dom"/>
</dbReference>
<evidence type="ECO:0000256" key="2">
    <source>
        <dbReference type="ARBA" id="ARBA00023315"/>
    </source>
</evidence>
<dbReference type="InterPro" id="IPR006311">
    <property type="entry name" value="TAT_signal"/>
</dbReference>
<name>A0A1G9S5I0_ALLAB</name>
<dbReference type="RefSeq" id="WP_081900447.1">
    <property type="nucleotide sequence ID" value="NZ_JOEF01000015.1"/>
</dbReference>
<accession>A0A1G9S5I0</accession>
<dbReference type="OrthoDB" id="3173333at2"/>